<keyword evidence="2" id="KW-0472">Membrane</keyword>
<accession>A0A3A9YTS9</accession>
<evidence type="ECO:0000256" key="2">
    <source>
        <dbReference type="SAM" id="Phobius"/>
    </source>
</evidence>
<feature type="compositionally biased region" description="Low complexity" evidence="1">
    <location>
        <begin position="98"/>
        <end position="113"/>
    </location>
</feature>
<protein>
    <submittedName>
        <fullName evidence="3">DUF4229 domain-containing protein</fullName>
    </submittedName>
</protein>
<keyword evidence="2" id="KW-0812">Transmembrane</keyword>
<dbReference type="InterPro" id="IPR025323">
    <property type="entry name" value="DUF4229"/>
</dbReference>
<dbReference type="EMBL" id="RBAL01000014">
    <property type="protein sequence ID" value="RKN39179.1"/>
    <property type="molecule type" value="Genomic_DNA"/>
</dbReference>
<dbReference type="Pfam" id="PF14012">
    <property type="entry name" value="DUF4229"/>
    <property type="match status" value="1"/>
</dbReference>
<organism evidence="3 4">
    <name type="scientific">Streptomyces hoynatensis</name>
    <dbReference type="NCBI Taxonomy" id="1141874"/>
    <lineage>
        <taxon>Bacteria</taxon>
        <taxon>Bacillati</taxon>
        <taxon>Actinomycetota</taxon>
        <taxon>Actinomycetes</taxon>
        <taxon>Kitasatosporales</taxon>
        <taxon>Streptomycetaceae</taxon>
        <taxon>Streptomyces</taxon>
    </lineage>
</organism>
<proteinExistence type="predicted"/>
<dbReference type="Proteomes" id="UP000272474">
    <property type="component" value="Unassembled WGS sequence"/>
</dbReference>
<feature type="transmembrane region" description="Helical" evidence="2">
    <location>
        <begin position="47"/>
        <end position="65"/>
    </location>
</feature>
<evidence type="ECO:0000256" key="1">
    <source>
        <dbReference type="SAM" id="MobiDB-lite"/>
    </source>
</evidence>
<dbReference type="OrthoDB" id="4284031at2"/>
<dbReference type="RefSeq" id="WP_120682312.1">
    <property type="nucleotide sequence ID" value="NZ_RBAL01000014.1"/>
</dbReference>
<reference evidence="3 4" key="1">
    <citation type="journal article" date="2014" name="Int. J. Syst. Evol. Microbiol.">
        <title>Streptomyces hoynatensis sp. nov., isolated from deep marine sediment.</title>
        <authorList>
            <person name="Veyisoglu A."/>
            <person name="Sahin N."/>
        </authorList>
    </citation>
    <scope>NUCLEOTIDE SEQUENCE [LARGE SCALE GENOMIC DNA]</scope>
    <source>
        <strain evidence="3 4">KCTC 29097</strain>
    </source>
</reference>
<evidence type="ECO:0000313" key="3">
    <source>
        <dbReference type="EMBL" id="RKN39179.1"/>
    </source>
</evidence>
<dbReference type="AlphaFoldDB" id="A0A3A9YTS9"/>
<keyword evidence="2" id="KW-1133">Transmembrane helix</keyword>
<feature type="transmembrane region" description="Helical" evidence="2">
    <location>
        <begin position="16"/>
        <end position="35"/>
    </location>
</feature>
<gene>
    <name evidence="3" type="ORF">D7294_21610</name>
</gene>
<name>A0A3A9YTS9_9ACTN</name>
<keyword evidence="4" id="KW-1185">Reference proteome</keyword>
<feature type="region of interest" description="Disordered" evidence="1">
    <location>
        <begin position="95"/>
        <end position="119"/>
    </location>
</feature>
<sequence>MSGGPSNHATLRYTGLRFGIFAICFLVVAVLAYVGVIPESVGKANPLWIGLLAIVLSAPISYVVLRGQRDAMSEQVAEKVERARERLNAHRGMEDAAVDAAAAPRPGAVAGEGAKPKSA</sequence>
<evidence type="ECO:0000313" key="4">
    <source>
        <dbReference type="Proteomes" id="UP000272474"/>
    </source>
</evidence>
<comment type="caution">
    <text evidence="3">The sequence shown here is derived from an EMBL/GenBank/DDBJ whole genome shotgun (WGS) entry which is preliminary data.</text>
</comment>